<name>A0A8J3GFJ1_9BACT</name>
<dbReference type="AlphaFoldDB" id="A0A8J3GFJ1"/>
<sequence>MGRKSIEPGRFKATPFAKVAVFERPVLAGILKLGNGLGSNKTGAPVRLLSVGMRHRNHSDQ</sequence>
<comment type="caution">
    <text evidence="1">The sequence shown here is derived from an EMBL/GenBank/DDBJ whole genome shotgun (WGS) entry which is preliminary data.</text>
</comment>
<evidence type="ECO:0000313" key="2">
    <source>
        <dbReference type="Proteomes" id="UP000642829"/>
    </source>
</evidence>
<reference evidence="1" key="1">
    <citation type="journal article" date="2014" name="Int. J. Syst. Evol. Microbiol.">
        <title>Complete genome sequence of Corynebacterium casei LMG S-19264T (=DSM 44701T), isolated from a smear-ripened cheese.</title>
        <authorList>
            <consortium name="US DOE Joint Genome Institute (JGI-PGF)"/>
            <person name="Walter F."/>
            <person name="Albersmeier A."/>
            <person name="Kalinowski J."/>
            <person name="Ruckert C."/>
        </authorList>
    </citation>
    <scope>NUCLEOTIDE SEQUENCE</scope>
    <source>
        <strain evidence="1">KCTC 12870</strain>
    </source>
</reference>
<dbReference type="Proteomes" id="UP000642829">
    <property type="component" value="Unassembled WGS sequence"/>
</dbReference>
<evidence type="ECO:0000313" key="1">
    <source>
        <dbReference type="EMBL" id="GHC11935.1"/>
    </source>
</evidence>
<organism evidence="1 2">
    <name type="scientific">Cerasicoccus arenae</name>
    <dbReference type="NCBI Taxonomy" id="424488"/>
    <lineage>
        <taxon>Bacteria</taxon>
        <taxon>Pseudomonadati</taxon>
        <taxon>Verrucomicrobiota</taxon>
        <taxon>Opitutia</taxon>
        <taxon>Puniceicoccales</taxon>
        <taxon>Cerasicoccaceae</taxon>
        <taxon>Cerasicoccus</taxon>
    </lineage>
</organism>
<reference evidence="1" key="2">
    <citation type="submission" date="2020-09" db="EMBL/GenBank/DDBJ databases">
        <authorList>
            <person name="Sun Q."/>
            <person name="Kim S."/>
        </authorList>
    </citation>
    <scope>NUCLEOTIDE SEQUENCE</scope>
    <source>
        <strain evidence="1">KCTC 12870</strain>
    </source>
</reference>
<protein>
    <submittedName>
        <fullName evidence="1">Uncharacterized protein</fullName>
    </submittedName>
</protein>
<gene>
    <name evidence="1" type="ORF">GCM10007047_31620</name>
</gene>
<accession>A0A8J3GFJ1</accession>
<proteinExistence type="predicted"/>
<keyword evidence="2" id="KW-1185">Reference proteome</keyword>
<dbReference type="EMBL" id="BMXG01000027">
    <property type="protein sequence ID" value="GHC11935.1"/>
    <property type="molecule type" value="Genomic_DNA"/>
</dbReference>